<dbReference type="Gene3D" id="2.160.10.10">
    <property type="entry name" value="Hexapeptide repeat proteins"/>
    <property type="match status" value="1"/>
</dbReference>
<dbReference type="EMBL" id="LAZR01028391">
    <property type="protein sequence ID" value="KKL62748.1"/>
    <property type="molecule type" value="Genomic_DNA"/>
</dbReference>
<sequence length="110" mass="11844">MADFTNIGAGSKIVVVSDDFTMGMINPIVPLKYRQLIGGVIKMERFATIGVNSTVLPGAWMAEGSILGANSLLTKSTEPWTIYAGSPAKPIGIRQKKWILESAKELGYDV</sequence>
<dbReference type="SUPFAM" id="SSF51161">
    <property type="entry name" value="Trimeric LpxA-like enzymes"/>
    <property type="match status" value="1"/>
</dbReference>
<dbReference type="InterPro" id="IPR011004">
    <property type="entry name" value="Trimer_LpxA-like_sf"/>
</dbReference>
<gene>
    <name evidence="1" type="ORF">LCGC14_2182080</name>
</gene>
<protein>
    <submittedName>
        <fullName evidence="1">Uncharacterized protein</fullName>
    </submittedName>
</protein>
<name>A0A0F9DM26_9ZZZZ</name>
<organism evidence="1">
    <name type="scientific">marine sediment metagenome</name>
    <dbReference type="NCBI Taxonomy" id="412755"/>
    <lineage>
        <taxon>unclassified sequences</taxon>
        <taxon>metagenomes</taxon>
        <taxon>ecological metagenomes</taxon>
    </lineage>
</organism>
<comment type="caution">
    <text evidence="1">The sequence shown here is derived from an EMBL/GenBank/DDBJ whole genome shotgun (WGS) entry which is preliminary data.</text>
</comment>
<reference evidence="1" key="1">
    <citation type="journal article" date="2015" name="Nature">
        <title>Complex archaea that bridge the gap between prokaryotes and eukaryotes.</title>
        <authorList>
            <person name="Spang A."/>
            <person name="Saw J.H."/>
            <person name="Jorgensen S.L."/>
            <person name="Zaremba-Niedzwiedzka K."/>
            <person name="Martijn J."/>
            <person name="Lind A.E."/>
            <person name="van Eijk R."/>
            <person name="Schleper C."/>
            <person name="Guy L."/>
            <person name="Ettema T.J."/>
        </authorList>
    </citation>
    <scope>NUCLEOTIDE SEQUENCE</scope>
</reference>
<evidence type="ECO:0000313" key="1">
    <source>
        <dbReference type="EMBL" id="KKL62748.1"/>
    </source>
</evidence>
<proteinExistence type="predicted"/>
<dbReference type="AlphaFoldDB" id="A0A0F9DM26"/>
<accession>A0A0F9DM26</accession>